<accession>F5XMZ9</accession>
<dbReference type="Proteomes" id="UP000007947">
    <property type="component" value="Chromosome"/>
</dbReference>
<proteinExistence type="predicted"/>
<keyword evidence="3" id="KW-1185">Reference proteome</keyword>
<protein>
    <submittedName>
        <fullName evidence="2">Uncharacterized protein</fullName>
    </submittedName>
</protein>
<reference evidence="2 3" key="1">
    <citation type="submission" date="2011-05" db="EMBL/GenBank/DDBJ databases">
        <title>Whole genome sequence of Microlunatus phosphovorus NM-1.</title>
        <authorList>
            <person name="Hosoyama A."/>
            <person name="Sasaki K."/>
            <person name="Harada T."/>
            <person name="Igarashi R."/>
            <person name="Kawakoshi A."/>
            <person name="Sasagawa M."/>
            <person name="Fukada J."/>
            <person name="Nakamura S."/>
            <person name="Katano Y."/>
            <person name="Hanada S."/>
            <person name="Kamagata Y."/>
            <person name="Nakamura N."/>
            <person name="Yamazaki S."/>
            <person name="Fujita N."/>
        </authorList>
    </citation>
    <scope>NUCLEOTIDE SEQUENCE [LARGE SCALE GENOMIC DNA]</scope>
    <source>
        <strain evidence="3">ATCC 700054 / DSM 10555 / JCM 9379 / NBRC 101784 / NCIMB 13414 / VKM Ac-1990 / NM-1</strain>
    </source>
</reference>
<organism evidence="2 3">
    <name type="scientific">Microlunatus phosphovorus (strain ATCC 700054 / DSM 10555 / JCM 9379 / NBRC 101784 / NCIMB 13414 / VKM Ac-1990 / NM-1)</name>
    <dbReference type="NCBI Taxonomy" id="1032480"/>
    <lineage>
        <taxon>Bacteria</taxon>
        <taxon>Bacillati</taxon>
        <taxon>Actinomycetota</taxon>
        <taxon>Actinomycetes</taxon>
        <taxon>Propionibacteriales</taxon>
        <taxon>Propionibacteriaceae</taxon>
        <taxon>Microlunatus</taxon>
    </lineage>
</organism>
<dbReference type="AlphaFoldDB" id="F5XMZ9"/>
<evidence type="ECO:0000313" key="3">
    <source>
        <dbReference type="Proteomes" id="UP000007947"/>
    </source>
</evidence>
<dbReference type="HOGENOM" id="CLU_2955427_0_0_11"/>
<sequence>MYVVRGRISWCEVGSAGRVISDSGPALQFELGRRIAPGDNEAPPIHRKRNAAARSSTID</sequence>
<evidence type="ECO:0000256" key="1">
    <source>
        <dbReference type="SAM" id="MobiDB-lite"/>
    </source>
</evidence>
<dbReference type="EMBL" id="AP012204">
    <property type="protein sequence ID" value="BAK34072.1"/>
    <property type="molecule type" value="Genomic_DNA"/>
</dbReference>
<gene>
    <name evidence="2" type="ordered locus">MLP_10580</name>
</gene>
<name>F5XMZ9_MICPN</name>
<dbReference type="KEGG" id="mph:MLP_10580"/>
<evidence type="ECO:0000313" key="2">
    <source>
        <dbReference type="EMBL" id="BAK34072.1"/>
    </source>
</evidence>
<feature type="region of interest" description="Disordered" evidence="1">
    <location>
        <begin position="37"/>
        <end position="59"/>
    </location>
</feature>